<dbReference type="Proteomes" id="UP000502005">
    <property type="component" value="Plasmid pNE1B"/>
</dbReference>
<evidence type="ECO:0000313" key="2">
    <source>
        <dbReference type="Proteomes" id="UP000502005"/>
    </source>
</evidence>
<evidence type="ECO:0000313" key="1">
    <source>
        <dbReference type="EMBL" id="QGY32678.1"/>
    </source>
</evidence>
<dbReference type="AlphaFoldDB" id="A0A6B9G6F4"/>
<accession>A0A6B9G6F4</accession>
<organism evidence="1 2">
    <name type="scientific">Pantoea cypripedii</name>
    <name type="common">Pectobacterium cypripedii</name>
    <name type="synonym">Erwinia cypripedii</name>
    <dbReference type="NCBI Taxonomy" id="55209"/>
    <lineage>
        <taxon>Bacteria</taxon>
        <taxon>Pseudomonadati</taxon>
        <taxon>Pseudomonadota</taxon>
        <taxon>Gammaproteobacteria</taxon>
        <taxon>Enterobacterales</taxon>
        <taxon>Erwiniaceae</taxon>
        <taxon>Pantoea</taxon>
    </lineage>
</organism>
<geneLocation type="plasmid" evidence="2">
    <name>pne1b</name>
</geneLocation>
<dbReference type="EMBL" id="CP024770">
    <property type="protein sequence ID" value="QGY32678.1"/>
    <property type="molecule type" value="Genomic_DNA"/>
</dbReference>
<proteinExistence type="predicted"/>
<reference evidence="1 2" key="1">
    <citation type="submission" date="2017-11" db="EMBL/GenBank/DDBJ databases">
        <title>Genome sequence of Pantoea cypripedii NE1.</title>
        <authorList>
            <person name="Nascimento F.X."/>
        </authorList>
    </citation>
    <scope>NUCLEOTIDE SEQUENCE [LARGE SCALE GENOMIC DNA]</scope>
    <source>
        <strain evidence="1 2">NE1</strain>
        <plasmid evidence="2">pne1b</plasmid>
    </source>
</reference>
<gene>
    <name evidence="1" type="ORF">CUN67_27425</name>
</gene>
<dbReference type="RefSeq" id="WP_208718573.1">
    <property type="nucleotide sequence ID" value="NZ_CP024770.1"/>
</dbReference>
<name>A0A6B9G6F4_PANCY</name>
<sequence length="225" mass="25687">MYNKMIINKIQSDEALALRFHDAIKGAAENITLQINQLEKGLARLTWYTSCITENYQDVCSKLKEEDLRFLAGVKELLNRNDIILDMIKIYVDERLRGLGERDIKKLIQTLSKGGSRFSTNQATTLALSLSISRSIAWSFKIHNPLIGKTSTISILALSAYGIVQEAADAANRLKNSANFYYQLLYRQRLEMMYFLIEPAFKRISYPWFGDVDGAIYDLGKLLEN</sequence>
<protein>
    <submittedName>
        <fullName evidence="1">Uncharacterized protein</fullName>
    </submittedName>
</protein>
<keyword evidence="1" id="KW-0614">Plasmid</keyword>